<protein>
    <submittedName>
        <fullName evidence="2">Oxysterol-binding protein</fullName>
    </submittedName>
</protein>
<sequence length="724" mass="82951">MGPLEGKIFEKNKNIKQIFRNREDVGHSCRGSLNLHESQILTDPSTCNLTISASSQSLHLKAHNEVDRQQWLNALEYSRHRAIRKADSDEDEDTGVSSMSDVRSIFGHLNTNLDKSIADVHSLESQIKKALNDVSKISGSKVDDKIQTLKQLIENLSKTAADTVNQAKKETNSLSKFINNENEQRLRLQEQIETLAKQHSKLERAAFISTSTEQPPFAESEGEEMFHDAVDDLDFKDADESTSTEQPPFAESEGEEMFHDAVDDLDFKDADERKSTSSRQDSFDEADKGFFAAEIKTPRNDVIVDTSNNSSMSNSTNMDKQIVAKKRRATIPDRPNSSISLWSIMRNCIGKELTKIPMPVNFNEPLSVLQRITEDLEYSYLLDRAVNKDPIEQMCYVAAFAVSCYSTTGNRTTKPFNPLLGETYECDRKDDLGWRSITEQVSHHPPATAHHAEGNEWIMYQDFALTSRFRGKYLSVTPTGLTHVKFKGQESLYSFKKITTTVHNIIVGKLWIDNHGDMMIENHHTGDKCILKFHAYSYFSSDKPRKISGIVKDGKGVAKYILQGYWDKYVDVMEVTKFEQTDKSSKNVFETGPARRLWTINPPYPNNEKMYHFTKLAIELNEEDESVAPTDSRRRPDQRLMERGLWEEANRVKSEVEDRQRVVRKKREADVENAMAEGRPCPEYAPLWFEKTQDEYTGAVIHVFKNEYWDCKNKGDWNRCPNLW</sequence>
<name>A0AC35GKB4_9BILA</name>
<evidence type="ECO:0000313" key="2">
    <source>
        <dbReference type="WBParaSite" id="PS1159_v2.g5917.t4"/>
    </source>
</evidence>
<proteinExistence type="predicted"/>
<reference evidence="2" key="1">
    <citation type="submission" date="2022-11" db="UniProtKB">
        <authorList>
            <consortium name="WormBaseParasite"/>
        </authorList>
    </citation>
    <scope>IDENTIFICATION</scope>
</reference>
<dbReference type="WBParaSite" id="PS1159_v2.g5917.t4">
    <property type="protein sequence ID" value="PS1159_v2.g5917.t4"/>
    <property type="gene ID" value="PS1159_v2.g5917"/>
</dbReference>
<organism evidence="1 2">
    <name type="scientific">Panagrolaimus sp. PS1159</name>
    <dbReference type="NCBI Taxonomy" id="55785"/>
    <lineage>
        <taxon>Eukaryota</taxon>
        <taxon>Metazoa</taxon>
        <taxon>Ecdysozoa</taxon>
        <taxon>Nematoda</taxon>
        <taxon>Chromadorea</taxon>
        <taxon>Rhabditida</taxon>
        <taxon>Tylenchina</taxon>
        <taxon>Panagrolaimomorpha</taxon>
        <taxon>Panagrolaimoidea</taxon>
        <taxon>Panagrolaimidae</taxon>
        <taxon>Panagrolaimus</taxon>
    </lineage>
</organism>
<dbReference type="Proteomes" id="UP000887580">
    <property type="component" value="Unplaced"/>
</dbReference>
<accession>A0AC35GKB4</accession>
<evidence type="ECO:0000313" key="1">
    <source>
        <dbReference type="Proteomes" id="UP000887580"/>
    </source>
</evidence>